<dbReference type="Pfam" id="PF00226">
    <property type="entry name" value="DnaJ"/>
    <property type="match status" value="1"/>
</dbReference>
<dbReference type="Proteomes" id="UP000494040">
    <property type="component" value="Unassembled WGS sequence"/>
</dbReference>
<dbReference type="PANTHER" id="PTHR44825">
    <property type="match status" value="1"/>
</dbReference>
<keyword evidence="5" id="KW-1185">Reference proteome</keyword>
<evidence type="ECO:0000259" key="3">
    <source>
        <dbReference type="PROSITE" id="PS50076"/>
    </source>
</evidence>
<evidence type="ECO:0000256" key="2">
    <source>
        <dbReference type="SAM" id="Phobius"/>
    </source>
</evidence>
<dbReference type="SUPFAM" id="SSF46565">
    <property type="entry name" value="Chaperone J-domain"/>
    <property type="match status" value="1"/>
</dbReference>
<evidence type="ECO:0000313" key="5">
    <source>
        <dbReference type="Proteomes" id="UP000494040"/>
    </source>
</evidence>
<dbReference type="Gene3D" id="1.10.287.110">
    <property type="entry name" value="DnaJ domain"/>
    <property type="match status" value="1"/>
</dbReference>
<dbReference type="PRINTS" id="PR00625">
    <property type="entry name" value="JDOMAIN"/>
</dbReference>
<evidence type="ECO:0000256" key="1">
    <source>
        <dbReference type="SAM" id="MobiDB-lite"/>
    </source>
</evidence>
<dbReference type="CDD" id="cd06257">
    <property type="entry name" value="DnaJ"/>
    <property type="match status" value="1"/>
</dbReference>
<dbReference type="OrthoDB" id="445556at2759"/>
<keyword evidence="2" id="KW-0812">Transmembrane</keyword>
<dbReference type="InterPro" id="IPR052763">
    <property type="entry name" value="DnaJ_C4"/>
</dbReference>
<dbReference type="KEGG" id="clec:106662817"/>
<dbReference type="InterPro" id="IPR036869">
    <property type="entry name" value="J_dom_sf"/>
</dbReference>
<dbReference type="AlphaFoldDB" id="A0A8I6RID8"/>
<reference evidence="4" key="1">
    <citation type="submission" date="2022-01" db="UniProtKB">
        <authorList>
            <consortium name="EnsemblMetazoa"/>
        </authorList>
    </citation>
    <scope>IDENTIFICATION</scope>
</reference>
<dbReference type="RefSeq" id="XP_014242674.1">
    <property type="nucleotide sequence ID" value="XM_014387188.2"/>
</dbReference>
<feature type="domain" description="J" evidence="3">
    <location>
        <begin position="37"/>
        <end position="102"/>
    </location>
</feature>
<protein>
    <recommendedName>
        <fullName evidence="3">J domain-containing protein</fullName>
    </recommendedName>
</protein>
<dbReference type="PROSITE" id="PS50076">
    <property type="entry name" value="DNAJ_2"/>
    <property type="match status" value="1"/>
</dbReference>
<dbReference type="GeneID" id="106662817"/>
<accession>A0A8I6RID8</accession>
<feature type="region of interest" description="Disordered" evidence="1">
    <location>
        <begin position="299"/>
        <end position="322"/>
    </location>
</feature>
<dbReference type="OMA" id="HAMAREK"/>
<feature type="compositionally biased region" description="Pro residues" evidence="1">
    <location>
        <begin position="308"/>
        <end position="320"/>
    </location>
</feature>
<evidence type="ECO:0000313" key="4">
    <source>
        <dbReference type="EnsemblMetazoa" id="XP_014242674.1"/>
    </source>
</evidence>
<name>A0A8I6RID8_CIMLE</name>
<organism evidence="4 5">
    <name type="scientific">Cimex lectularius</name>
    <name type="common">Bed bug</name>
    <name type="synonym">Acanthia lectularia</name>
    <dbReference type="NCBI Taxonomy" id="79782"/>
    <lineage>
        <taxon>Eukaryota</taxon>
        <taxon>Metazoa</taxon>
        <taxon>Ecdysozoa</taxon>
        <taxon>Arthropoda</taxon>
        <taxon>Hexapoda</taxon>
        <taxon>Insecta</taxon>
        <taxon>Pterygota</taxon>
        <taxon>Neoptera</taxon>
        <taxon>Paraneoptera</taxon>
        <taxon>Hemiptera</taxon>
        <taxon>Heteroptera</taxon>
        <taxon>Panheteroptera</taxon>
        <taxon>Cimicomorpha</taxon>
        <taxon>Cimicidae</taxon>
        <taxon>Cimex</taxon>
    </lineage>
</organism>
<proteinExistence type="predicted"/>
<dbReference type="InterPro" id="IPR001623">
    <property type="entry name" value="DnaJ_domain"/>
</dbReference>
<feature type="transmembrane region" description="Helical" evidence="2">
    <location>
        <begin position="192"/>
        <end position="213"/>
    </location>
</feature>
<keyword evidence="2" id="KW-1133">Transmembrane helix</keyword>
<dbReference type="PANTHER" id="PTHR44825:SF1">
    <property type="entry name" value="DNAJ HOMOLOG SUBFAMILY C MEMBER 4"/>
    <property type="match status" value="1"/>
</dbReference>
<keyword evidence="2" id="KW-0472">Membrane</keyword>
<dbReference type="EnsemblMetazoa" id="XM_014387188.2">
    <property type="protein sequence ID" value="XP_014242674.1"/>
    <property type="gene ID" value="LOC106662817"/>
</dbReference>
<dbReference type="SMART" id="SM00271">
    <property type="entry name" value="DnaJ"/>
    <property type="match status" value="1"/>
</dbReference>
<sequence>MAMFVAFGRRVKIPLQQDFQSGSKRMQCFCTRCISQSYYDILKVPQTCSSKDVREAFINLSKKNHPDKHPNDPSMHERFIQINEAYTVLINPTSRRAYDMTLSHRKKLEAPYTRPNYQYYQYSASNYNQYHQNQQNKRNQYTYNSSQKANSSNASDDSSSYYSYQWESDARTNTGENNTYNEVKGVKRISNAMFLSIFLFISFFTFGIQMIALRSHTIKSREQMLEKSRRYSMMHAMAKEKVRLYGSKHQIEMLKRSLSSTFDVSESDEDLLYGVAAQEERTCSENTNQQQVAPVLNTVDAESDSQVLPPPEAVPQPKPCPENTCKKCKKAKVKFESQPQSMS</sequence>